<dbReference type="Pfam" id="PF13404">
    <property type="entry name" value="HTH_AsnC-type"/>
    <property type="match status" value="1"/>
</dbReference>
<dbReference type="Proteomes" id="UP000230842">
    <property type="component" value="Unassembled WGS sequence"/>
</dbReference>
<evidence type="ECO:0000313" key="6">
    <source>
        <dbReference type="Proteomes" id="UP000230842"/>
    </source>
</evidence>
<dbReference type="PANTHER" id="PTHR30154">
    <property type="entry name" value="LEUCINE-RESPONSIVE REGULATORY PROTEIN"/>
    <property type="match status" value="1"/>
</dbReference>
<dbReference type="GO" id="GO:0043565">
    <property type="term" value="F:sequence-specific DNA binding"/>
    <property type="evidence" value="ECO:0007669"/>
    <property type="project" value="InterPro"/>
</dbReference>
<keyword evidence="1" id="KW-0805">Transcription regulation</keyword>
<evidence type="ECO:0000313" key="5">
    <source>
        <dbReference type="EMBL" id="PJJ56741.1"/>
    </source>
</evidence>
<name>A0A0B2B3E6_9ACTN</name>
<keyword evidence="2 5" id="KW-0238">DNA-binding</keyword>
<accession>A0A0B2B3E6</accession>
<dbReference type="RefSeq" id="WP_039363072.1">
    <property type="nucleotide sequence ID" value="NZ_PGEZ01000001.1"/>
</dbReference>
<keyword evidence="6" id="KW-1185">Reference proteome</keyword>
<dbReference type="Pfam" id="PF01037">
    <property type="entry name" value="AsnC_trans_reg"/>
    <property type="match status" value="1"/>
</dbReference>
<dbReference type="InterPro" id="IPR036388">
    <property type="entry name" value="WH-like_DNA-bd_sf"/>
</dbReference>
<organism evidence="5 6">
    <name type="scientific">Mumia flava</name>
    <dbReference type="NCBI Taxonomy" id="1348852"/>
    <lineage>
        <taxon>Bacteria</taxon>
        <taxon>Bacillati</taxon>
        <taxon>Actinomycetota</taxon>
        <taxon>Actinomycetes</taxon>
        <taxon>Propionibacteriales</taxon>
        <taxon>Nocardioidaceae</taxon>
        <taxon>Mumia</taxon>
    </lineage>
</organism>
<dbReference type="GO" id="GO:0005829">
    <property type="term" value="C:cytosol"/>
    <property type="evidence" value="ECO:0007669"/>
    <property type="project" value="TreeGrafter"/>
</dbReference>
<dbReference type="InterPro" id="IPR019888">
    <property type="entry name" value="Tscrpt_reg_AsnC-like"/>
</dbReference>
<keyword evidence="3" id="KW-0804">Transcription</keyword>
<dbReference type="Gene3D" id="3.30.70.920">
    <property type="match status" value="1"/>
</dbReference>
<dbReference type="InterPro" id="IPR036390">
    <property type="entry name" value="WH_DNA-bd_sf"/>
</dbReference>
<dbReference type="PROSITE" id="PS00519">
    <property type="entry name" value="HTH_ASNC_1"/>
    <property type="match status" value="1"/>
</dbReference>
<dbReference type="PROSITE" id="PS50956">
    <property type="entry name" value="HTH_ASNC_2"/>
    <property type="match status" value="1"/>
</dbReference>
<evidence type="ECO:0000256" key="1">
    <source>
        <dbReference type="ARBA" id="ARBA00023015"/>
    </source>
</evidence>
<evidence type="ECO:0000259" key="4">
    <source>
        <dbReference type="PROSITE" id="PS50956"/>
    </source>
</evidence>
<feature type="domain" description="HTH asnC-type" evidence="4">
    <location>
        <begin position="1"/>
        <end position="62"/>
    </location>
</feature>
<evidence type="ECO:0000256" key="3">
    <source>
        <dbReference type="ARBA" id="ARBA00023163"/>
    </source>
</evidence>
<dbReference type="InterPro" id="IPR011008">
    <property type="entry name" value="Dimeric_a/b-barrel"/>
</dbReference>
<dbReference type="InterPro" id="IPR019887">
    <property type="entry name" value="Tscrpt_reg_AsnC/Lrp_C"/>
</dbReference>
<gene>
    <name evidence="5" type="ORF">CLV56_0952</name>
</gene>
<dbReference type="PANTHER" id="PTHR30154:SF45">
    <property type="entry name" value="TRANSCRIPTIONAL REGULATORY PROTEIN (PROBABLY ASNC-FAMILY)-RELATED"/>
    <property type="match status" value="1"/>
</dbReference>
<proteinExistence type="predicted"/>
<dbReference type="EMBL" id="PGEZ01000001">
    <property type="protein sequence ID" value="PJJ56741.1"/>
    <property type="molecule type" value="Genomic_DNA"/>
</dbReference>
<sequence>MDTIDRDIIGCLTRDARATYAEIGQQVGLSAPGVKRRVDAMRSRGQIRGFTALIDPSALGWTTEAYVEVYYDGNVSAKELKRNLEQIPQVVGAWTVAGNADAIVHVMATSMGEIEEVVERMREHAKVERTRSAIVMSRLFERSRTR</sequence>
<comment type="caution">
    <text evidence="5">The sequence shown here is derived from an EMBL/GenBank/DDBJ whole genome shotgun (WGS) entry which is preliminary data.</text>
</comment>
<dbReference type="SUPFAM" id="SSF46785">
    <property type="entry name" value="Winged helix' DNA-binding domain"/>
    <property type="match status" value="1"/>
</dbReference>
<evidence type="ECO:0000256" key="2">
    <source>
        <dbReference type="ARBA" id="ARBA00023125"/>
    </source>
</evidence>
<dbReference type="SMART" id="SM00344">
    <property type="entry name" value="HTH_ASNC"/>
    <property type="match status" value="1"/>
</dbReference>
<dbReference type="Gene3D" id="1.10.10.10">
    <property type="entry name" value="Winged helix-like DNA-binding domain superfamily/Winged helix DNA-binding domain"/>
    <property type="match status" value="1"/>
</dbReference>
<reference evidence="5 6" key="1">
    <citation type="submission" date="2017-11" db="EMBL/GenBank/DDBJ databases">
        <title>Genomic Encyclopedia of Archaeal and Bacterial Type Strains, Phase II (KMG-II): From Individual Species to Whole Genera.</title>
        <authorList>
            <person name="Goeker M."/>
        </authorList>
    </citation>
    <scope>NUCLEOTIDE SEQUENCE [LARGE SCALE GENOMIC DNA]</scope>
    <source>
        <strain evidence="5 6">DSM 27763</strain>
    </source>
</reference>
<dbReference type="PRINTS" id="PR00033">
    <property type="entry name" value="HTHASNC"/>
</dbReference>
<dbReference type="InterPro" id="IPR019885">
    <property type="entry name" value="Tscrpt_reg_HTH_AsnC-type_CS"/>
</dbReference>
<dbReference type="GO" id="GO:0043200">
    <property type="term" value="P:response to amino acid"/>
    <property type="evidence" value="ECO:0007669"/>
    <property type="project" value="TreeGrafter"/>
</dbReference>
<dbReference type="InterPro" id="IPR000485">
    <property type="entry name" value="AsnC-type_HTH_dom"/>
</dbReference>
<dbReference type="SUPFAM" id="SSF54909">
    <property type="entry name" value="Dimeric alpha+beta barrel"/>
    <property type="match status" value="1"/>
</dbReference>
<dbReference type="OrthoDB" id="166264at2"/>
<dbReference type="AlphaFoldDB" id="A0A0B2B3E6"/>
<protein>
    <submittedName>
        <fullName evidence="5">DNA-binding Lrp family transcriptional regulator</fullName>
    </submittedName>
</protein>